<dbReference type="Proteomes" id="UP001501682">
    <property type="component" value="Unassembled WGS sequence"/>
</dbReference>
<keyword evidence="1" id="KW-0472">Membrane</keyword>
<feature type="transmembrane region" description="Helical" evidence="1">
    <location>
        <begin position="127"/>
        <end position="149"/>
    </location>
</feature>
<dbReference type="EMBL" id="BAABCB010000027">
    <property type="protein sequence ID" value="GAA4245190.1"/>
    <property type="molecule type" value="Genomic_DNA"/>
</dbReference>
<evidence type="ECO:0008006" key="4">
    <source>
        <dbReference type="Google" id="ProtNLM"/>
    </source>
</evidence>
<sequence>MKLKVRKAKILRNLFIAIAILVIGSLFSVYLLFNTSGMDAKATRLLVKLLNVNLEANLPTYFSALVLLGDAILLAFIAMGNKAKGSYFWHWVGMSAIFVFISLDEMIQIHEQLRAPMEALFNTSGLLYFAWFIPYLALVIILGIAYFKFMMHLPKKILKLFILAAVLFIGGAVGMEMLGGMHAEIHGEDTLTYALMYNFEEFLEMSGGAVFFYALLYYIEISFKKLRLRFKPKKKKTKDVIDL</sequence>
<protein>
    <recommendedName>
        <fullName evidence="4">Multidrug transporter</fullName>
    </recommendedName>
</protein>
<gene>
    <name evidence="2" type="ORF">GCM10022292_26590</name>
</gene>
<feature type="transmembrane region" description="Helical" evidence="1">
    <location>
        <begin position="87"/>
        <end position="107"/>
    </location>
</feature>
<dbReference type="RefSeq" id="WP_334471139.1">
    <property type="nucleotide sequence ID" value="NZ_BAABCB010000027.1"/>
</dbReference>
<keyword evidence="1" id="KW-0812">Transmembrane</keyword>
<feature type="transmembrane region" description="Helical" evidence="1">
    <location>
        <begin position="202"/>
        <end position="219"/>
    </location>
</feature>
<reference evidence="3" key="1">
    <citation type="journal article" date="2019" name="Int. J. Syst. Evol. Microbiol.">
        <title>The Global Catalogue of Microorganisms (GCM) 10K type strain sequencing project: providing services to taxonomists for standard genome sequencing and annotation.</title>
        <authorList>
            <consortium name="The Broad Institute Genomics Platform"/>
            <consortium name="The Broad Institute Genome Sequencing Center for Infectious Disease"/>
            <person name="Wu L."/>
            <person name="Ma J."/>
        </authorList>
    </citation>
    <scope>NUCLEOTIDE SEQUENCE [LARGE SCALE GENOMIC DNA]</scope>
    <source>
        <strain evidence="3">JCM 17633</strain>
    </source>
</reference>
<evidence type="ECO:0000313" key="3">
    <source>
        <dbReference type="Proteomes" id="UP001501682"/>
    </source>
</evidence>
<comment type="caution">
    <text evidence="2">The sequence shown here is derived from an EMBL/GenBank/DDBJ whole genome shotgun (WGS) entry which is preliminary data.</text>
</comment>
<feature type="transmembrane region" description="Helical" evidence="1">
    <location>
        <begin position="12"/>
        <end position="33"/>
    </location>
</feature>
<evidence type="ECO:0000256" key="1">
    <source>
        <dbReference type="SAM" id="Phobius"/>
    </source>
</evidence>
<name>A0ABP8D064_9FLAO</name>
<accession>A0ABP8D064</accession>
<evidence type="ECO:0000313" key="2">
    <source>
        <dbReference type="EMBL" id="GAA4245190.1"/>
    </source>
</evidence>
<feature type="transmembrane region" description="Helical" evidence="1">
    <location>
        <begin position="161"/>
        <end position="182"/>
    </location>
</feature>
<organism evidence="2 3">
    <name type="scientific">Winogradskyella damuponensis</name>
    <dbReference type="NCBI Taxonomy" id="943939"/>
    <lineage>
        <taxon>Bacteria</taxon>
        <taxon>Pseudomonadati</taxon>
        <taxon>Bacteroidota</taxon>
        <taxon>Flavobacteriia</taxon>
        <taxon>Flavobacteriales</taxon>
        <taxon>Flavobacteriaceae</taxon>
        <taxon>Winogradskyella</taxon>
    </lineage>
</organism>
<keyword evidence="1" id="KW-1133">Transmembrane helix</keyword>
<keyword evidence="3" id="KW-1185">Reference proteome</keyword>
<feature type="transmembrane region" description="Helical" evidence="1">
    <location>
        <begin position="61"/>
        <end position="80"/>
    </location>
</feature>
<proteinExistence type="predicted"/>